<accession>G0QXE6</accession>
<dbReference type="InterPro" id="IPR050484">
    <property type="entry name" value="Transf_Hexapept/Carb_Anhydrase"/>
</dbReference>
<dbReference type="Proteomes" id="UP000008983">
    <property type="component" value="Unassembled WGS sequence"/>
</dbReference>
<keyword evidence="1" id="KW-0012">Acyltransferase</keyword>
<dbReference type="InParanoid" id="G0QXE6"/>
<dbReference type="eggNOG" id="ENOG502QTES">
    <property type="taxonomic scope" value="Eukaryota"/>
</dbReference>
<dbReference type="InterPro" id="IPR001451">
    <property type="entry name" value="Hexapep"/>
</dbReference>
<proteinExistence type="predicted"/>
<keyword evidence="2" id="KW-1185">Reference proteome</keyword>
<gene>
    <name evidence="1" type="ORF">IMG5_141940</name>
</gene>
<dbReference type="PANTHER" id="PTHR13061:SF29">
    <property type="entry name" value="GAMMA CARBONIC ANHYDRASE-LIKE 1, MITOCHONDRIAL-RELATED"/>
    <property type="match status" value="1"/>
</dbReference>
<dbReference type="OMA" id="ACTLEDE"/>
<dbReference type="STRING" id="857967.G0QXE6"/>
<dbReference type="SUPFAM" id="SSF51161">
    <property type="entry name" value="Trimeric LpxA-like enzymes"/>
    <property type="match status" value="1"/>
</dbReference>
<dbReference type="PANTHER" id="PTHR13061">
    <property type="entry name" value="DYNACTIN SUBUNIT P25"/>
    <property type="match status" value="1"/>
</dbReference>
<sequence length="346" mass="40188">MLKHRIFDYWELIVKTQVAPKIRHIGKTLAQYGYKMQMPLTSDDRLVPSLRNLKMNNKTPNIQQCDFVAPNSVIIGDVQAKQNSSIWYGATLRGELGPIEIGQQTVIQDLVNIKSQKLNQKTSIGDNVFIGPNSYIQACQLEDNAFIGMGATVANGCRVSSSAVVSAGAVLQENTTIPSNQVWAGNPAQYLRDITPEEKQVIQEHLQECIQLARIHAEETEKSFREYINDMDQMYAEQSYDPEDFALQKLQDLGFPMEFEDEDYMEQRIHMKEKLAPEESEFWKKNYDPYEQDLFHFPDNFKTYQQNYDKYDEIKKYFDENPNVERTVIDREFSQPKYDAPWSKKY</sequence>
<dbReference type="AlphaFoldDB" id="G0QXE6"/>
<dbReference type="OrthoDB" id="25818at2759"/>
<name>G0QXE6_ICHMU</name>
<organism evidence="1 2">
    <name type="scientific">Ichthyophthirius multifiliis</name>
    <name type="common">White spot disease agent</name>
    <name type="synonym">Ich</name>
    <dbReference type="NCBI Taxonomy" id="5932"/>
    <lineage>
        <taxon>Eukaryota</taxon>
        <taxon>Sar</taxon>
        <taxon>Alveolata</taxon>
        <taxon>Ciliophora</taxon>
        <taxon>Intramacronucleata</taxon>
        <taxon>Oligohymenophorea</taxon>
        <taxon>Hymenostomatida</taxon>
        <taxon>Ophryoglenina</taxon>
        <taxon>Ichthyophthirius</taxon>
    </lineage>
</organism>
<dbReference type="InterPro" id="IPR011004">
    <property type="entry name" value="Trimer_LpxA-like_sf"/>
</dbReference>
<dbReference type="CDD" id="cd04645">
    <property type="entry name" value="LbH_gamma_CA_like"/>
    <property type="match status" value="1"/>
</dbReference>
<evidence type="ECO:0000313" key="2">
    <source>
        <dbReference type="Proteomes" id="UP000008983"/>
    </source>
</evidence>
<reference evidence="1 2" key="1">
    <citation type="submission" date="2011-07" db="EMBL/GenBank/DDBJ databases">
        <authorList>
            <person name="Coyne R."/>
            <person name="Brami D."/>
            <person name="Johnson J."/>
            <person name="Hostetler J."/>
            <person name="Hannick L."/>
            <person name="Clark T."/>
            <person name="Cassidy-Hanley D."/>
            <person name="Inman J."/>
        </authorList>
    </citation>
    <scope>NUCLEOTIDE SEQUENCE [LARGE SCALE GENOMIC DNA]</scope>
    <source>
        <strain evidence="1 2">G5</strain>
    </source>
</reference>
<keyword evidence="1" id="KW-0808">Transferase</keyword>
<dbReference type="EMBL" id="GL984066">
    <property type="protein sequence ID" value="EGR30110.1"/>
    <property type="molecule type" value="Genomic_DNA"/>
</dbReference>
<dbReference type="RefSeq" id="XP_004031346.1">
    <property type="nucleotide sequence ID" value="XM_004031298.1"/>
</dbReference>
<dbReference type="GeneID" id="14906222"/>
<dbReference type="InterPro" id="IPR047324">
    <property type="entry name" value="LbH_gamma_CA-like"/>
</dbReference>
<protein>
    <submittedName>
        <fullName evidence="1">Transcription factor apfi, putative</fullName>
        <ecNumber evidence="1">2.3.1.157</ecNumber>
    </submittedName>
</protein>
<dbReference type="Pfam" id="PF00132">
    <property type="entry name" value="Hexapep"/>
    <property type="match status" value="1"/>
</dbReference>
<dbReference type="GO" id="GO:0019134">
    <property type="term" value="F:glucosamine-1-phosphate N-acetyltransferase activity"/>
    <property type="evidence" value="ECO:0007669"/>
    <property type="project" value="UniProtKB-EC"/>
</dbReference>
<dbReference type="EC" id="2.3.1.157" evidence="1"/>
<dbReference type="Gene3D" id="2.160.10.10">
    <property type="entry name" value="Hexapeptide repeat proteins"/>
    <property type="match status" value="1"/>
</dbReference>
<evidence type="ECO:0000313" key="1">
    <source>
        <dbReference type="EMBL" id="EGR30110.1"/>
    </source>
</evidence>